<dbReference type="PANTHER" id="PTHR42852">
    <property type="entry name" value="THIOL:DISULFIDE INTERCHANGE PROTEIN DSBE"/>
    <property type="match status" value="1"/>
</dbReference>
<organism evidence="2 3">
    <name type="scientific">Sinimarinibacterium flocculans</name>
    <dbReference type="NCBI Taxonomy" id="985250"/>
    <lineage>
        <taxon>Bacteria</taxon>
        <taxon>Pseudomonadati</taxon>
        <taxon>Pseudomonadota</taxon>
        <taxon>Gammaproteobacteria</taxon>
        <taxon>Nevskiales</taxon>
        <taxon>Nevskiaceae</taxon>
        <taxon>Sinimarinibacterium</taxon>
    </lineage>
</organism>
<dbReference type="Gene3D" id="3.40.30.10">
    <property type="entry name" value="Glutaredoxin"/>
    <property type="match status" value="1"/>
</dbReference>
<proteinExistence type="predicted"/>
<keyword evidence="3" id="KW-1185">Reference proteome</keyword>
<protein>
    <submittedName>
        <fullName evidence="2">Thiol-disulfide isomerase/thioredoxin</fullName>
    </submittedName>
</protein>
<keyword evidence="2" id="KW-0413">Isomerase</keyword>
<name>A0A318EIZ0_9GAMM</name>
<dbReference type="CDD" id="cd02966">
    <property type="entry name" value="TlpA_like_family"/>
    <property type="match status" value="1"/>
</dbReference>
<dbReference type="GO" id="GO:0016491">
    <property type="term" value="F:oxidoreductase activity"/>
    <property type="evidence" value="ECO:0007669"/>
    <property type="project" value="InterPro"/>
</dbReference>
<dbReference type="PANTHER" id="PTHR42852:SF17">
    <property type="entry name" value="THIOREDOXIN-LIKE PROTEIN HI_1115"/>
    <property type="match status" value="1"/>
</dbReference>
<dbReference type="InterPro" id="IPR036249">
    <property type="entry name" value="Thioredoxin-like_sf"/>
</dbReference>
<evidence type="ECO:0000259" key="1">
    <source>
        <dbReference type="PROSITE" id="PS51352"/>
    </source>
</evidence>
<dbReference type="Pfam" id="PF08534">
    <property type="entry name" value="Redoxin"/>
    <property type="match status" value="1"/>
</dbReference>
<evidence type="ECO:0000313" key="3">
    <source>
        <dbReference type="Proteomes" id="UP000248330"/>
    </source>
</evidence>
<dbReference type="InterPro" id="IPR013740">
    <property type="entry name" value="Redoxin"/>
</dbReference>
<dbReference type="InterPro" id="IPR013766">
    <property type="entry name" value="Thioredoxin_domain"/>
</dbReference>
<dbReference type="InterPro" id="IPR050553">
    <property type="entry name" value="Thioredoxin_ResA/DsbE_sf"/>
</dbReference>
<dbReference type="RefSeq" id="WP_245903775.1">
    <property type="nucleotide sequence ID" value="NZ_CAKZQT010000031.1"/>
</dbReference>
<evidence type="ECO:0000313" key="2">
    <source>
        <dbReference type="EMBL" id="PXV71131.1"/>
    </source>
</evidence>
<dbReference type="Proteomes" id="UP000248330">
    <property type="component" value="Unassembled WGS sequence"/>
</dbReference>
<gene>
    <name evidence="2" type="ORF">C8D93_101172</name>
</gene>
<dbReference type="SUPFAM" id="SSF52833">
    <property type="entry name" value="Thioredoxin-like"/>
    <property type="match status" value="1"/>
</dbReference>
<dbReference type="AlphaFoldDB" id="A0A318EIZ0"/>
<sequence>MRRRPGAFAVRLFGACALLGAAWGPAPVAAGSLPMSIAAPRAEAIGAGVEAPEAAGILVSGNPPASVSRLRGRVLVVEFWASWCGPCIESMPRLDALRKEMHGAGYAERFEVLAVGLDKRVEDAERFLRVRPVSYPVVVDTIGIASRSYGVWRMPATFLVDVDGTIKQIYHGYGPSFGADLRGRVIGLLRADARRRAQLAQSTGNP</sequence>
<comment type="caution">
    <text evidence="2">The sequence shown here is derived from an EMBL/GenBank/DDBJ whole genome shotgun (WGS) entry which is preliminary data.</text>
</comment>
<dbReference type="EMBL" id="QICN01000001">
    <property type="protein sequence ID" value="PXV71131.1"/>
    <property type="molecule type" value="Genomic_DNA"/>
</dbReference>
<reference evidence="2 3" key="1">
    <citation type="submission" date="2018-04" db="EMBL/GenBank/DDBJ databases">
        <title>Genomic Encyclopedia of Type Strains, Phase IV (KMG-IV): sequencing the most valuable type-strain genomes for metagenomic binning, comparative biology and taxonomic classification.</title>
        <authorList>
            <person name="Goeker M."/>
        </authorList>
    </citation>
    <scope>NUCLEOTIDE SEQUENCE [LARGE SCALE GENOMIC DNA]</scope>
    <source>
        <strain evidence="2 3">DSM 104150</strain>
    </source>
</reference>
<accession>A0A318EIZ0</accession>
<feature type="domain" description="Thioredoxin" evidence="1">
    <location>
        <begin position="45"/>
        <end position="191"/>
    </location>
</feature>
<dbReference type="GO" id="GO:0016853">
    <property type="term" value="F:isomerase activity"/>
    <property type="evidence" value="ECO:0007669"/>
    <property type="project" value="UniProtKB-KW"/>
</dbReference>
<dbReference type="PROSITE" id="PS51352">
    <property type="entry name" value="THIOREDOXIN_2"/>
    <property type="match status" value="1"/>
</dbReference>